<organism evidence="1 2">
    <name type="scientific">Eumeta variegata</name>
    <name type="common">Bagworm moth</name>
    <name type="synonym">Eumeta japonica</name>
    <dbReference type="NCBI Taxonomy" id="151549"/>
    <lineage>
        <taxon>Eukaryota</taxon>
        <taxon>Metazoa</taxon>
        <taxon>Ecdysozoa</taxon>
        <taxon>Arthropoda</taxon>
        <taxon>Hexapoda</taxon>
        <taxon>Insecta</taxon>
        <taxon>Pterygota</taxon>
        <taxon>Neoptera</taxon>
        <taxon>Endopterygota</taxon>
        <taxon>Lepidoptera</taxon>
        <taxon>Glossata</taxon>
        <taxon>Ditrysia</taxon>
        <taxon>Tineoidea</taxon>
        <taxon>Psychidae</taxon>
        <taxon>Oiketicinae</taxon>
        <taxon>Eumeta</taxon>
    </lineage>
</organism>
<sequence length="93" mass="9886">MDGEWCNLTFDVGFQASAMFLKFAVLATSPNGTSPLLHVPLSMVRPRNALIRLSASSAHAERAAGQALFPIGRYEQPSEALGSPDISDRTPAG</sequence>
<accession>A0A4C1Z6E5</accession>
<evidence type="ECO:0000313" key="1">
    <source>
        <dbReference type="EMBL" id="GBP84166.1"/>
    </source>
</evidence>
<name>A0A4C1Z6E5_EUMVA</name>
<dbReference type="AlphaFoldDB" id="A0A4C1Z6E5"/>
<keyword evidence="2" id="KW-1185">Reference proteome</keyword>
<reference evidence="1 2" key="1">
    <citation type="journal article" date="2019" name="Commun. Biol.">
        <title>The bagworm genome reveals a unique fibroin gene that provides high tensile strength.</title>
        <authorList>
            <person name="Kono N."/>
            <person name="Nakamura H."/>
            <person name="Ohtoshi R."/>
            <person name="Tomita M."/>
            <person name="Numata K."/>
            <person name="Arakawa K."/>
        </authorList>
    </citation>
    <scope>NUCLEOTIDE SEQUENCE [LARGE SCALE GENOMIC DNA]</scope>
</reference>
<comment type="caution">
    <text evidence="1">The sequence shown here is derived from an EMBL/GenBank/DDBJ whole genome shotgun (WGS) entry which is preliminary data.</text>
</comment>
<dbReference type="EMBL" id="BGZK01001662">
    <property type="protein sequence ID" value="GBP84166.1"/>
    <property type="molecule type" value="Genomic_DNA"/>
</dbReference>
<dbReference type="Proteomes" id="UP000299102">
    <property type="component" value="Unassembled WGS sequence"/>
</dbReference>
<evidence type="ECO:0000313" key="2">
    <source>
        <dbReference type="Proteomes" id="UP000299102"/>
    </source>
</evidence>
<gene>
    <name evidence="1" type="ORF">EVAR_36683_1</name>
</gene>
<protein>
    <submittedName>
        <fullName evidence="1">Uncharacterized protein</fullName>
    </submittedName>
</protein>
<proteinExistence type="predicted"/>